<feature type="non-terminal residue" evidence="1">
    <location>
        <position position="1"/>
    </location>
</feature>
<dbReference type="AlphaFoldDB" id="V5GYR6"/>
<organism evidence="1">
    <name type="scientific">Anoplophora glabripennis</name>
    <name type="common">Asian longhorn beetle</name>
    <name type="synonym">Anoplophora nobilis</name>
    <dbReference type="NCBI Taxonomy" id="217634"/>
    <lineage>
        <taxon>Eukaryota</taxon>
        <taxon>Metazoa</taxon>
        <taxon>Ecdysozoa</taxon>
        <taxon>Arthropoda</taxon>
        <taxon>Hexapoda</taxon>
        <taxon>Insecta</taxon>
        <taxon>Pterygota</taxon>
        <taxon>Neoptera</taxon>
        <taxon>Endopterygota</taxon>
        <taxon>Coleoptera</taxon>
        <taxon>Polyphaga</taxon>
        <taxon>Cucujiformia</taxon>
        <taxon>Chrysomeloidea</taxon>
        <taxon>Cerambycidae</taxon>
        <taxon>Lamiinae</taxon>
        <taxon>Lamiini</taxon>
        <taxon>Anoplophora</taxon>
    </lineage>
</organism>
<sequence length="127" mass="14684">VFHQSCASKKMNVKFIDDTTVSCCDNVLINSESDAAFFDAISDISSKDKRVDIHILSYIINQKDIIIRELNDKILLLNQQIELLNEFHSKFQRTRNTTNIARKPGKTKLADREQKETSRLKKCQQII</sequence>
<reference evidence="1" key="1">
    <citation type="submission" date="2013-07" db="EMBL/GenBank/DDBJ databases">
        <title>Midgut Transcriptome Profiling of Anoplphora glabripennis, a Lignocellulose Degrading, Wood-Boring Cerambycid.</title>
        <authorList>
            <person name="Scully E.D."/>
            <person name="Hoover K."/>
            <person name="Carlson J.E."/>
            <person name="Tien M."/>
            <person name="Geib S.M."/>
        </authorList>
    </citation>
    <scope>NUCLEOTIDE SEQUENCE</scope>
</reference>
<evidence type="ECO:0000313" key="1">
    <source>
        <dbReference type="EMBL" id="JAB67012.1"/>
    </source>
</evidence>
<name>V5GYR6_ANOGL</name>
<protein>
    <submittedName>
        <fullName evidence="1">Uncharacterized protein</fullName>
    </submittedName>
</protein>
<proteinExistence type="predicted"/>
<dbReference type="EMBL" id="GALX01001454">
    <property type="protein sequence ID" value="JAB67012.1"/>
    <property type="molecule type" value="Transcribed_RNA"/>
</dbReference>
<accession>V5GYR6</accession>